<dbReference type="PANTHER" id="PTHR43861:SF1">
    <property type="entry name" value="TRANS-ACONITATE 2-METHYLTRANSFERASE"/>
    <property type="match status" value="1"/>
</dbReference>
<name>A0A8J5QQQ1_9ASCO</name>
<dbReference type="Pfam" id="PF13489">
    <property type="entry name" value="Methyltransf_23"/>
    <property type="match status" value="1"/>
</dbReference>
<reference evidence="2 3" key="1">
    <citation type="journal article" date="2021" name="DNA Res.">
        <title>Genome analysis of Candida subhashii reveals its hybrid nature and dual mitochondrial genome conformations.</title>
        <authorList>
            <person name="Mixao V."/>
            <person name="Hegedusova E."/>
            <person name="Saus E."/>
            <person name="Pryszcz L.P."/>
            <person name="Cillingova A."/>
            <person name="Nosek J."/>
            <person name="Gabaldon T."/>
        </authorList>
    </citation>
    <scope>NUCLEOTIDE SEQUENCE [LARGE SCALE GENOMIC DNA]</scope>
    <source>
        <strain evidence="2 3">CBS 10753</strain>
    </source>
</reference>
<dbReference type="CDD" id="cd02440">
    <property type="entry name" value="AdoMet_MTases"/>
    <property type="match status" value="1"/>
</dbReference>
<feature type="region of interest" description="Disordered" evidence="1">
    <location>
        <begin position="1"/>
        <end position="24"/>
    </location>
</feature>
<dbReference type="EMBL" id="JAGSYN010000066">
    <property type="protein sequence ID" value="KAG7664718.1"/>
    <property type="molecule type" value="Genomic_DNA"/>
</dbReference>
<evidence type="ECO:0000313" key="2">
    <source>
        <dbReference type="EMBL" id="KAG7664718.1"/>
    </source>
</evidence>
<protein>
    <recommendedName>
        <fullName evidence="4">Methyltransferase domain-containing protein</fullName>
    </recommendedName>
</protein>
<gene>
    <name evidence="2" type="ORF">J8A68_001743</name>
</gene>
<keyword evidence="3" id="KW-1185">Reference proteome</keyword>
<dbReference type="GeneID" id="73468544"/>
<evidence type="ECO:0000313" key="3">
    <source>
        <dbReference type="Proteomes" id="UP000694255"/>
    </source>
</evidence>
<dbReference type="OrthoDB" id="3647at2759"/>
<dbReference type="AlphaFoldDB" id="A0A8J5QQQ1"/>
<evidence type="ECO:0008006" key="4">
    <source>
        <dbReference type="Google" id="ProtNLM"/>
    </source>
</evidence>
<comment type="caution">
    <text evidence="2">The sequence shown here is derived from an EMBL/GenBank/DDBJ whole genome shotgun (WGS) entry which is preliminary data.</text>
</comment>
<dbReference type="Proteomes" id="UP000694255">
    <property type="component" value="Unassembled WGS sequence"/>
</dbReference>
<dbReference type="PANTHER" id="PTHR43861">
    <property type="entry name" value="TRANS-ACONITATE 2-METHYLTRANSFERASE-RELATED"/>
    <property type="match status" value="1"/>
</dbReference>
<dbReference type="RefSeq" id="XP_049264950.1">
    <property type="nucleotide sequence ID" value="XM_049405421.1"/>
</dbReference>
<accession>A0A8J5QQQ1</accession>
<proteinExistence type="predicted"/>
<evidence type="ECO:0000256" key="1">
    <source>
        <dbReference type="SAM" id="MobiDB-lite"/>
    </source>
</evidence>
<sequence>MTPSQELSTHDHSTHDHSKHAKTMTHEDSIAANIAQFNEEFAQTYEQLDSQRTLSLLFTKYILEYDFANPTKRKSAEETKIPIGDPNLETNGLTVQNTLPDPTTYLSNFPNTVFKPGMKLLDFACGPGLVTQLFAPYLIGQTPSEIVGMDISPVFLQHFDQRVEKLKNDKLDFNSYQYDIISQDPQIQQQLKQFENKFDAIICTISYHHIDNYQMVTKKLATFLKPGGWLFIVDFYNEDVEDPNANPNNPSVAHMGGLKIDALNHTLGDIAGLINVSSACEFRTPLWQIEDFIRNHLNEKTVKKMEKGELPEKSILGRKTGYLVECSIIYAVGQKKPLV</sequence>
<organism evidence="2 3">
    <name type="scientific">[Candida] subhashii</name>
    <dbReference type="NCBI Taxonomy" id="561895"/>
    <lineage>
        <taxon>Eukaryota</taxon>
        <taxon>Fungi</taxon>
        <taxon>Dikarya</taxon>
        <taxon>Ascomycota</taxon>
        <taxon>Saccharomycotina</taxon>
        <taxon>Pichiomycetes</taxon>
        <taxon>Debaryomycetaceae</taxon>
        <taxon>Spathaspora</taxon>
    </lineage>
</organism>